<protein>
    <recommendedName>
        <fullName evidence="2">ribonuclease T2</fullName>
        <ecNumber evidence="2">4.6.1.19</ecNumber>
    </recommendedName>
</protein>
<dbReference type="Gene3D" id="3.90.730.10">
    <property type="entry name" value="Ribonuclease T2-like"/>
    <property type="match status" value="1"/>
</dbReference>
<feature type="active site" evidence="4">
    <location>
        <position position="159"/>
    </location>
</feature>
<sequence length="285" mass="31643">MLANVFPLALLALAAGADATSVGFGKVGETVQCLRALTQRSCHSKYTIPYDSPATCCYNGALGPDLPESGLFLSTQFWDTNPATGRPDATTAHGEWPDFCDGTYPAYCSNVTGIPEYTGAEIRAVLQKYSPETLAFMDVNYKGYNGTDEDFWEHEYNKHGTCITTNRPECQIPLPGISREDFVVLEYFKQIVRRFKALPTYDWLAEAGIVPSTNTTYSLKSIQDALAKKHGGIPYIGCRKGELNEFWYFDTVKGQLSSPLAHFYPENSTTKSNCPEQVKYLPKVF</sequence>
<dbReference type="PANTHER" id="PTHR11240:SF22">
    <property type="entry name" value="RIBONUCLEASE T2"/>
    <property type="match status" value="1"/>
</dbReference>
<name>A0A5C3EVH6_9BASI</name>
<evidence type="ECO:0000313" key="8">
    <source>
        <dbReference type="Proteomes" id="UP000323386"/>
    </source>
</evidence>
<evidence type="ECO:0000256" key="5">
    <source>
        <dbReference type="RuleBase" id="RU004328"/>
    </source>
</evidence>
<feature type="chain" id="PRO_5023102808" description="ribonuclease T2" evidence="6">
    <location>
        <begin position="20"/>
        <end position="285"/>
    </location>
</feature>
<feature type="signal peptide" evidence="6">
    <location>
        <begin position="1"/>
        <end position="19"/>
    </location>
</feature>
<keyword evidence="3" id="KW-1015">Disulfide bond</keyword>
<dbReference type="OrthoDB" id="435754at2759"/>
<feature type="active site" evidence="4">
    <location>
        <position position="93"/>
    </location>
</feature>
<gene>
    <name evidence="7" type="ORF">PSFLO_01331</name>
</gene>
<evidence type="ECO:0000256" key="3">
    <source>
        <dbReference type="ARBA" id="ARBA00023157"/>
    </source>
</evidence>
<evidence type="ECO:0000256" key="4">
    <source>
        <dbReference type="PIRSR" id="PIRSR633697-1"/>
    </source>
</evidence>
<dbReference type="CDD" id="cd01061">
    <property type="entry name" value="RNase_T2_euk"/>
    <property type="match status" value="1"/>
</dbReference>
<organism evidence="7 8">
    <name type="scientific">Pseudozyma flocculosa</name>
    <dbReference type="NCBI Taxonomy" id="84751"/>
    <lineage>
        <taxon>Eukaryota</taxon>
        <taxon>Fungi</taxon>
        <taxon>Dikarya</taxon>
        <taxon>Basidiomycota</taxon>
        <taxon>Ustilaginomycotina</taxon>
        <taxon>Ustilaginomycetes</taxon>
        <taxon>Ustilaginales</taxon>
        <taxon>Ustilaginaceae</taxon>
        <taxon>Pseudozyma</taxon>
    </lineage>
</organism>
<proteinExistence type="inferred from homology"/>
<evidence type="ECO:0000256" key="2">
    <source>
        <dbReference type="ARBA" id="ARBA00012571"/>
    </source>
</evidence>
<dbReference type="PROSITE" id="PS00531">
    <property type="entry name" value="RNASE_T2_2"/>
    <property type="match status" value="1"/>
</dbReference>
<dbReference type="SUPFAM" id="SSF55895">
    <property type="entry name" value="Ribonuclease Rh-like"/>
    <property type="match status" value="1"/>
</dbReference>
<feature type="active site" evidence="4">
    <location>
        <position position="155"/>
    </location>
</feature>
<dbReference type="InterPro" id="IPR033697">
    <property type="entry name" value="Ribonuclease_T2_eukaryotic"/>
</dbReference>
<keyword evidence="8" id="KW-1185">Reference proteome</keyword>
<dbReference type="GO" id="GO:0005576">
    <property type="term" value="C:extracellular region"/>
    <property type="evidence" value="ECO:0007669"/>
    <property type="project" value="TreeGrafter"/>
</dbReference>
<dbReference type="GO" id="GO:0033897">
    <property type="term" value="F:ribonuclease T2 activity"/>
    <property type="evidence" value="ECO:0007669"/>
    <property type="project" value="UniProtKB-EC"/>
</dbReference>
<accession>A0A5C3EVH6</accession>
<dbReference type="AlphaFoldDB" id="A0A5C3EVH6"/>
<dbReference type="Pfam" id="PF00445">
    <property type="entry name" value="Ribonuclease_T2"/>
    <property type="match status" value="1"/>
</dbReference>
<dbReference type="Proteomes" id="UP000323386">
    <property type="component" value="Unassembled WGS sequence"/>
</dbReference>
<dbReference type="InterPro" id="IPR001568">
    <property type="entry name" value="RNase_T2-like"/>
</dbReference>
<dbReference type="EC" id="4.6.1.19" evidence="2"/>
<dbReference type="EMBL" id="OOIP01000003">
    <property type="protein sequence ID" value="SPO35860.1"/>
    <property type="molecule type" value="Genomic_DNA"/>
</dbReference>
<dbReference type="InterPro" id="IPR033130">
    <property type="entry name" value="RNase_T2_His_AS_2"/>
</dbReference>
<evidence type="ECO:0000256" key="6">
    <source>
        <dbReference type="SAM" id="SignalP"/>
    </source>
</evidence>
<evidence type="ECO:0000256" key="1">
    <source>
        <dbReference type="ARBA" id="ARBA00007469"/>
    </source>
</evidence>
<dbReference type="PANTHER" id="PTHR11240">
    <property type="entry name" value="RIBONUCLEASE T2"/>
    <property type="match status" value="1"/>
</dbReference>
<comment type="similarity">
    <text evidence="1 5">Belongs to the RNase T2 family.</text>
</comment>
<evidence type="ECO:0000313" key="7">
    <source>
        <dbReference type="EMBL" id="SPO35860.1"/>
    </source>
</evidence>
<keyword evidence="6" id="KW-0732">Signal</keyword>
<dbReference type="InterPro" id="IPR036430">
    <property type="entry name" value="RNase_T2-like_sf"/>
</dbReference>
<dbReference type="GO" id="GO:0003723">
    <property type="term" value="F:RNA binding"/>
    <property type="evidence" value="ECO:0007669"/>
    <property type="project" value="InterPro"/>
</dbReference>
<reference evidence="7 8" key="1">
    <citation type="submission" date="2018-03" db="EMBL/GenBank/DDBJ databases">
        <authorList>
            <person name="Guldener U."/>
        </authorList>
    </citation>
    <scope>NUCLEOTIDE SEQUENCE [LARGE SCALE GENOMIC DNA]</scope>
    <source>
        <strain evidence="7 8">DAOM196992</strain>
    </source>
</reference>
<dbReference type="GO" id="GO:0006401">
    <property type="term" value="P:RNA catabolic process"/>
    <property type="evidence" value="ECO:0007669"/>
    <property type="project" value="TreeGrafter"/>
</dbReference>